<dbReference type="GeneID" id="112680555"/>
<gene>
    <name evidence="2" type="primary">LOC112680555</name>
</gene>
<reference evidence="2" key="1">
    <citation type="submission" date="2025-08" db="UniProtKB">
        <authorList>
            <consortium name="RefSeq"/>
        </authorList>
    </citation>
    <scope>IDENTIFICATION</scope>
    <source>
        <tissue evidence="2">Whole body</tissue>
    </source>
</reference>
<accession>A0A8B8F759</accession>
<sequence>MIIKNLLKKKDEGIQEKQQIYDKKVTIQHDDLDLRTELKRRRALHLKTIQLKVMKKPKSFNPARLLQSAISDILRSSSNEVKIKKTFKIPEINTKTEGNLDDRRVIVMNRDSKTRSDLSILHPEGREAYDSEGESYTNVKIQKAKLNKVPIHLRTVNSGNTIQKEFKKIKKPILWP</sequence>
<organism evidence="1 2">
    <name type="scientific">Sipha flava</name>
    <name type="common">yellow sugarcane aphid</name>
    <dbReference type="NCBI Taxonomy" id="143950"/>
    <lineage>
        <taxon>Eukaryota</taxon>
        <taxon>Metazoa</taxon>
        <taxon>Ecdysozoa</taxon>
        <taxon>Arthropoda</taxon>
        <taxon>Hexapoda</taxon>
        <taxon>Insecta</taxon>
        <taxon>Pterygota</taxon>
        <taxon>Neoptera</taxon>
        <taxon>Paraneoptera</taxon>
        <taxon>Hemiptera</taxon>
        <taxon>Sternorrhyncha</taxon>
        <taxon>Aphidomorpha</taxon>
        <taxon>Aphidoidea</taxon>
        <taxon>Aphididae</taxon>
        <taxon>Sipha</taxon>
    </lineage>
</organism>
<evidence type="ECO:0000313" key="1">
    <source>
        <dbReference type="Proteomes" id="UP000694846"/>
    </source>
</evidence>
<protein>
    <submittedName>
        <fullName evidence="2">Uncharacterized protein LOC112680555 isoform X2</fullName>
    </submittedName>
</protein>
<evidence type="ECO:0000313" key="2">
    <source>
        <dbReference type="RefSeq" id="XP_025406466.1"/>
    </source>
</evidence>
<dbReference type="RefSeq" id="XP_025406466.1">
    <property type="nucleotide sequence ID" value="XM_025550681.1"/>
</dbReference>
<dbReference type="AlphaFoldDB" id="A0A8B8F759"/>
<dbReference type="OrthoDB" id="7699082at2759"/>
<keyword evidence="1" id="KW-1185">Reference proteome</keyword>
<dbReference type="Proteomes" id="UP000694846">
    <property type="component" value="Unplaced"/>
</dbReference>
<proteinExistence type="predicted"/>
<name>A0A8B8F759_9HEMI</name>